<dbReference type="InterPro" id="IPR004358">
    <property type="entry name" value="Sig_transdc_His_kin-like_C"/>
</dbReference>
<dbReference type="InterPro" id="IPR050736">
    <property type="entry name" value="Sensor_HK_Regulatory"/>
</dbReference>
<dbReference type="RefSeq" id="WP_069155216.1">
    <property type="nucleotide sequence ID" value="NZ_MCGH01000005.1"/>
</dbReference>
<dbReference type="PROSITE" id="PS51257">
    <property type="entry name" value="PROKAR_LIPOPROTEIN"/>
    <property type="match status" value="1"/>
</dbReference>
<keyword evidence="8" id="KW-0472">Membrane</keyword>
<keyword evidence="5 10" id="KW-0808">Transferase</keyword>
<evidence type="ECO:0000256" key="6">
    <source>
        <dbReference type="ARBA" id="ARBA00022777"/>
    </source>
</evidence>
<dbReference type="PRINTS" id="PR00344">
    <property type="entry name" value="BCTRLSENSOR"/>
</dbReference>
<dbReference type="SUPFAM" id="SSF55874">
    <property type="entry name" value="ATPase domain of HSP90 chaperone/DNA topoisomerase II/histidine kinase"/>
    <property type="match status" value="1"/>
</dbReference>
<evidence type="ECO:0000313" key="11">
    <source>
        <dbReference type="Proteomes" id="UP000094067"/>
    </source>
</evidence>
<feature type="transmembrane region" description="Helical" evidence="8">
    <location>
        <begin position="176"/>
        <end position="199"/>
    </location>
</feature>
<protein>
    <recommendedName>
        <fullName evidence="3">histidine kinase</fullName>
        <ecNumber evidence="3">2.7.13.3</ecNumber>
    </recommendedName>
</protein>
<keyword evidence="6" id="KW-0418">Kinase</keyword>
<organism evidence="10 11">
    <name type="scientific">Eisenbergiella tayi</name>
    <dbReference type="NCBI Taxonomy" id="1432052"/>
    <lineage>
        <taxon>Bacteria</taxon>
        <taxon>Bacillati</taxon>
        <taxon>Bacillota</taxon>
        <taxon>Clostridia</taxon>
        <taxon>Lachnospirales</taxon>
        <taxon>Lachnospiraceae</taxon>
        <taxon>Eisenbergiella</taxon>
    </lineage>
</organism>
<evidence type="ECO:0000313" key="10">
    <source>
        <dbReference type="EMBL" id="ODM01980.1"/>
    </source>
</evidence>
<evidence type="ECO:0000259" key="9">
    <source>
        <dbReference type="PROSITE" id="PS50109"/>
    </source>
</evidence>
<proteinExistence type="predicted"/>
<dbReference type="PANTHER" id="PTHR43711">
    <property type="entry name" value="TWO-COMPONENT HISTIDINE KINASE"/>
    <property type="match status" value="1"/>
</dbReference>
<evidence type="ECO:0000256" key="4">
    <source>
        <dbReference type="ARBA" id="ARBA00022553"/>
    </source>
</evidence>
<dbReference type="EMBL" id="MCGH01000005">
    <property type="protein sequence ID" value="ODM01980.1"/>
    <property type="molecule type" value="Genomic_DNA"/>
</dbReference>
<sequence length="433" mass="48252">MFRQVHRRLTFLCAGITILVLILMSCSYLYISEKNLRESSFTSFQNDMNTLLSNLENQTVITHEWLSKMEGNGKYLLSLRDNGQDFLWGRQEHDPACREAIDAGWNYYDANSGGFPSAQPFTIRHQEFSFSSSGGKNDDYYGCIAFSSRDTGTLTILILRSMGNLQERIQTQRNSFLILIVSASLVLAFFSYLFTGLLLKPLKKSRQSQIEFVAAASHELRTPLSVILSASNACRKAPPEEQGMFFDIIKKEGDAMSGLISDLLTLAGADSHSFTIRAASCEPDTLLLDTFEAFELLAREKGYHLSIQLPEEKTTPVFCDSDRIRQVLSVLLHNAFSFCPSGSRITLSLSQQDKITSVSVADNGPGIPDDRKAHLFDRFYRGDSSRQDTGHFGLGLSIAREIMDAHHGSLTVSDTPGGGSTFTLILNNYRKKP</sequence>
<evidence type="ECO:0000256" key="3">
    <source>
        <dbReference type="ARBA" id="ARBA00012438"/>
    </source>
</evidence>
<dbReference type="InterPro" id="IPR005467">
    <property type="entry name" value="His_kinase_dom"/>
</dbReference>
<feature type="transmembrane region" description="Helical" evidence="8">
    <location>
        <begin position="9"/>
        <end position="31"/>
    </location>
</feature>
<dbReference type="Pfam" id="PF02518">
    <property type="entry name" value="HATPase_c"/>
    <property type="match status" value="1"/>
</dbReference>
<keyword evidence="4" id="KW-0597">Phosphoprotein</keyword>
<dbReference type="Gene3D" id="1.10.287.130">
    <property type="match status" value="1"/>
</dbReference>
<dbReference type="InterPro" id="IPR003594">
    <property type="entry name" value="HATPase_dom"/>
</dbReference>
<evidence type="ECO:0000256" key="5">
    <source>
        <dbReference type="ARBA" id="ARBA00022679"/>
    </source>
</evidence>
<name>A0A1E2ZZQ8_9FIRM</name>
<evidence type="ECO:0000256" key="2">
    <source>
        <dbReference type="ARBA" id="ARBA00004370"/>
    </source>
</evidence>
<comment type="catalytic activity">
    <reaction evidence="1">
        <text>ATP + protein L-histidine = ADP + protein N-phospho-L-histidine.</text>
        <dbReference type="EC" id="2.7.13.3"/>
    </reaction>
</comment>
<dbReference type="GO" id="GO:0000155">
    <property type="term" value="F:phosphorelay sensor kinase activity"/>
    <property type="evidence" value="ECO:0007669"/>
    <property type="project" value="InterPro"/>
</dbReference>
<dbReference type="SMART" id="SM00387">
    <property type="entry name" value="HATPase_c"/>
    <property type="match status" value="1"/>
</dbReference>
<dbReference type="Pfam" id="PF00512">
    <property type="entry name" value="HisKA"/>
    <property type="match status" value="1"/>
</dbReference>
<evidence type="ECO:0000256" key="1">
    <source>
        <dbReference type="ARBA" id="ARBA00000085"/>
    </source>
</evidence>
<dbReference type="InterPro" id="IPR036097">
    <property type="entry name" value="HisK_dim/P_sf"/>
</dbReference>
<dbReference type="InterPro" id="IPR003661">
    <property type="entry name" value="HisK_dim/P_dom"/>
</dbReference>
<dbReference type="FunFam" id="3.30.565.10:FF:000006">
    <property type="entry name" value="Sensor histidine kinase WalK"/>
    <property type="match status" value="1"/>
</dbReference>
<comment type="caution">
    <text evidence="10">The sequence shown here is derived from an EMBL/GenBank/DDBJ whole genome shotgun (WGS) entry which is preliminary data.</text>
</comment>
<dbReference type="CDD" id="cd00075">
    <property type="entry name" value="HATPase"/>
    <property type="match status" value="1"/>
</dbReference>
<dbReference type="CDD" id="cd00082">
    <property type="entry name" value="HisKA"/>
    <property type="match status" value="1"/>
</dbReference>
<reference evidence="10 11" key="1">
    <citation type="submission" date="2016-07" db="EMBL/GenBank/DDBJ databases">
        <title>Characterization of isolates of Eisenbergiella tayi derived from blood cultures, using whole genome sequencing.</title>
        <authorList>
            <person name="Burdz T."/>
            <person name="Wiebe D."/>
            <person name="Huynh C."/>
            <person name="Bernard K."/>
        </authorList>
    </citation>
    <scope>NUCLEOTIDE SEQUENCE [LARGE SCALE GENOMIC DNA]</scope>
    <source>
        <strain evidence="10 11">NML 110608</strain>
    </source>
</reference>
<dbReference type="InterPro" id="IPR036890">
    <property type="entry name" value="HATPase_C_sf"/>
</dbReference>
<dbReference type="AlphaFoldDB" id="A0A1E2ZZQ8"/>
<dbReference type="PROSITE" id="PS50109">
    <property type="entry name" value="HIS_KIN"/>
    <property type="match status" value="1"/>
</dbReference>
<evidence type="ECO:0000256" key="8">
    <source>
        <dbReference type="SAM" id="Phobius"/>
    </source>
</evidence>
<keyword evidence="8" id="KW-0812">Transmembrane</keyword>
<keyword evidence="7" id="KW-0902">Two-component regulatory system</keyword>
<dbReference type="PANTHER" id="PTHR43711:SF1">
    <property type="entry name" value="HISTIDINE KINASE 1"/>
    <property type="match status" value="1"/>
</dbReference>
<dbReference type="SUPFAM" id="SSF47384">
    <property type="entry name" value="Homodimeric domain of signal transducing histidine kinase"/>
    <property type="match status" value="1"/>
</dbReference>
<dbReference type="EC" id="2.7.13.3" evidence="3"/>
<dbReference type="SMART" id="SM00388">
    <property type="entry name" value="HisKA"/>
    <property type="match status" value="1"/>
</dbReference>
<dbReference type="Proteomes" id="UP000094067">
    <property type="component" value="Unassembled WGS sequence"/>
</dbReference>
<accession>A0A1E2ZZQ8</accession>
<feature type="domain" description="Histidine kinase" evidence="9">
    <location>
        <begin position="215"/>
        <end position="430"/>
    </location>
</feature>
<comment type="subcellular location">
    <subcellularLocation>
        <location evidence="2">Membrane</location>
    </subcellularLocation>
</comment>
<keyword evidence="8" id="KW-1133">Transmembrane helix</keyword>
<dbReference type="GO" id="GO:0016020">
    <property type="term" value="C:membrane"/>
    <property type="evidence" value="ECO:0007669"/>
    <property type="project" value="UniProtKB-SubCell"/>
</dbReference>
<evidence type="ECO:0000256" key="7">
    <source>
        <dbReference type="ARBA" id="ARBA00023012"/>
    </source>
</evidence>
<dbReference type="Gene3D" id="3.30.565.10">
    <property type="entry name" value="Histidine kinase-like ATPase, C-terminal domain"/>
    <property type="match status" value="1"/>
</dbReference>
<gene>
    <name evidence="10" type="primary">phoR_18</name>
    <name evidence="10" type="ORF">BEI61_05979</name>
</gene>